<dbReference type="PROSITE" id="PS50405">
    <property type="entry name" value="GST_CTER"/>
    <property type="match status" value="1"/>
</dbReference>
<dbReference type="InterPro" id="IPR045073">
    <property type="entry name" value="Omega/Tau-like"/>
</dbReference>
<keyword evidence="9" id="KW-1185">Reference proteome</keyword>
<dbReference type="PANTHER" id="PTHR11260">
    <property type="entry name" value="GLUTATHIONE S-TRANSFERASE, GST, SUPERFAMILY, GST DOMAIN CONTAINING"/>
    <property type="match status" value="1"/>
</dbReference>
<keyword evidence="1" id="KW-0216">Detoxification</keyword>
<dbReference type="InterPro" id="IPR010987">
    <property type="entry name" value="Glutathione-S-Trfase_C-like"/>
</dbReference>
<dbReference type="InterPro" id="IPR004045">
    <property type="entry name" value="Glutathione_S-Trfase_N"/>
</dbReference>
<dbReference type="InterPro" id="IPR040079">
    <property type="entry name" value="Glutathione_S-Trfase"/>
</dbReference>
<evidence type="ECO:0000313" key="8">
    <source>
        <dbReference type="EMBL" id="KAH7564728.1"/>
    </source>
</evidence>
<evidence type="ECO:0000256" key="1">
    <source>
        <dbReference type="ARBA" id="ARBA00022575"/>
    </source>
</evidence>
<dbReference type="EC" id="2.5.1.18" evidence="5"/>
<accession>A0ABQ8HKD0</accession>
<dbReference type="EMBL" id="JAFEMO010000009">
    <property type="protein sequence ID" value="KAH7564728.1"/>
    <property type="molecule type" value="Genomic_DNA"/>
</dbReference>
<dbReference type="CDD" id="cd03185">
    <property type="entry name" value="GST_C_Tau"/>
    <property type="match status" value="1"/>
</dbReference>
<comment type="caution">
    <text evidence="8">The sequence shown here is derived from an EMBL/GenBank/DDBJ whole genome shotgun (WGS) entry which is preliminary data.</text>
</comment>
<reference evidence="8 9" key="1">
    <citation type="submission" date="2021-02" db="EMBL/GenBank/DDBJ databases">
        <title>Plant Genome Project.</title>
        <authorList>
            <person name="Zhang R.-G."/>
        </authorList>
    </citation>
    <scope>NUCLEOTIDE SEQUENCE [LARGE SCALE GENOMIC DNA]</scope>
    <source>
        <tissue evidence="8">Leaves</tissue>
    </source>
</reference>
<evidence type="ECO:0000259" key="7">
    <source>
        <dbReference type="PROSITE" id="PS50405"/>
    </source>
</evidence>
<dbReference type="Gene3D" id="1.20.1050.10">
    <property type="match status" value="1"/>
</dbReference>
<dbReference type="SFLD" id="SFLDS00019">
    <property type="entry name" value="Glutathione_Transferase_(cytos"/>
    <property type="match status" value="1"/>
</dbReference>
<sequence length="190" mass="22285">MRVRVALAEKGIKYESKEQNLLINKSRELLKANMVHKNVPVLIHEGKSICESLVIVEYLDEVWHEKSPLLPSDPYQRSQARFWADYVNKKHTIVNTNIHYRKEGLDWKRRRSRGSKEIVDRILEDNGRSAWNRGDTNISFVDVALVPFASWFYTYETWGNFSIEAECPKLIDWSRRCLEKESVANSLPHP</sequence>
<dbReference type="PANTHER" id="PTHR11260:SF781">
    <property type="entry name" value="GLUTATHIONE S-TRANSFERASE U19"/>
    <property type="match status" value="1"/>
</dbReference>
<comment type="similarity">
    <text evidence="3">Belongs to the GST superfamily. Tau family.</text>
</comment>
<dbReference type="SUPFAM" id="SSF52833">
    <property type="entry name" value="Thioredoxin-like"/>
    <property type="match status" value="1"/>
</dbReference>
<dbReference type="SFLD" id="SFLDG01152">
    <property type="entry name" value="Main.3:_Omega-_and_Tau-like"/>
    <property type="match status" value="1"/>
</dbReference>
<dbReference type="PROSITE" id="PS50404">
    <property type="entry name" value="GST_NTER"/>
    <property type="match status" value="1"/>
</dbReference>
<gene>
    <name evidence="8" type="ORF">JRO89_XS09G0014800</name>
</gene>
<dbReference type="Proteomes" id="UP000827721">
    <property type="component" value="Unassembled WGS sequence"/>
</dbReference>
<dbReference type="InterPro" id="IPR036282">
    <property type="entry name" value="Glutathione-S-Trfase_C_sf"/>
</dbReference>
<protein>
    <recommendedName>
        <fullName evidence="5">Glutathione S-transferase</fullName>
        <ecNumber evidence="5">2.5.1.18</ecNumber>
    </recommendedName>
</protein>
<name>A0ABQ8HKD0_9ROSI</name>
<organism evidence="8 9">
    <name type="scientific">Xanthoceras sorbifolium</name>
    <dbReference type="NCBI Taxonomy" id="99658"/>
    <lineage>
        <taxon>Eukaryota</taxon>
        <taxon>Viridiplantae</taxon>
        <taxon>Streptophyta</taxon>
        <taxon>Embryophyta</taxon>
        <taxon>Tracheophyta</taxon>
        <taxon>Spermatophyta</taxon>
        <taxon>Magnoliopsida</taxon>
        <taxon>eudicotyledons</taxon>
        <taxon>Gunneridae</taxon>
        <taxon>Pentapetalae</taxon>
        <taxon>rosids</taxon>
        <taxon>malvids</taxon>
        <taxon>Sapindales</taxon>
        <taxon>Sapindaceae</taxon>
        <taxon>Xanthoceroideae</taxon>
        <taxon>Xanthoceras</taxon>
    </lineage>
</organism>
<dbReference type="InterPro" id="IPR045074">
    <property type="entry name" value="GST_C_Tau"/>
</dbReference>
<comment type="function">
    <text evidence="5">Is involved in the conjugation of reduced glutathione to a wide number of exogenous and endogenous hydrophobic electrophiles.</text>
</comment>
<evidence type="ECO:0000256" key="5">
    <source>
        <dbReference type="RuleBase" id="RU369102"/>
    </source>
</evidence>
<keyword evidence="2 5" id="KW-0808">Transferase</keyword>
<evidence type="ECO:0000313" key="9">
    <source>
        <dbReference type="Proteomes" id="UP000827721"/>
    </source>
</evidence>
<dbReference type="InterPro" id="IPR036249">
    <property type="entry name" value="Thioredoxin-like_sf"/>
</dbReference>
<dbReference type="SUPFAM" id="SSF47616">
    <property type="entry name" value="GST C-terminal domain-like"/>
    <property type="match status" value="1"/>
</dbReference>
<comment type="subcellular location">
    <subcellularLocation>
        <location evidence="5">Cytoplasm</location>
        <location evidence="5">Cytosol</location>
    </subcellularLocation>
</comment>
<feature type="domain" description="GST C-terminal" evidence="7">
    <location>
        <begin position="73"/>
        <end position="190"/>
    </location>
</feature>
<evidence type="ECO:0000256" key="3">
    <source>
        <dbReference type="ARBA" id="ARBA00025743"/>
    </source>
</evidence>
<proteinExistence type="inferred from homology"/>
<dbReference type="Pfam" id="PF02798">
    <property type="entry name" value="GST_N"/>
    <property type="match status" value="1"/>
</dbReference>
<keyword evidence="5" id="KW-0963">Cytoplasm</keyword>
<dbReference type="SFLD" id="SFLDG00358">
    <property type="entry name" value="Main_(cytGST)"/>
    <property type="match status" value="1"/>
</dbReference>
<evidence type="ECO:0000256" key="4">
    <source>
        <dbReference type="ARBA" id="ARBA00047960"/>
    </source>
</evidence>
<evidence type="ECO:0000256" key="2">
    <source>
        <dbReference type="ARBA" id="ARBA00022679"/>
    </source>
</evidence>
<evidence type="ECO:0000259" key="6">
    <source>
        <dbReference type="PROSITE" id="PS50404"/>
    </source>
</evidence>
<dbReference type="Gene3D" id="3.40.30.10">
    <property type="entry name" value="Glutaredoxin"/>
    <property type="match status" value="1"/>
</dbReference>
<comment type="catalytic activity">
    <reaction evidence="4 5">
        <text>RX + glutathione = an S-substituted glutathione + a halide anion + H(+)</text>
        <dbReference type="Rhea" id="RHEA:16437"/>
        <dbReference type="ChEBI" id="CHEBI:15378"/>
        <dbReference type="ChEBI" id="CHEBI:16042"/>
        <dbReference type="ChEBI" id="CHEBI:17792"/>
        <dbReference type="ChEBI" id="CHEBI:57925"/>
        <dbReference type="ChEBI" id="CHEBI:90779"/>
        <dbReference type="EC" id="2.5.1.18"/>
    </reaction>
</comment>
<feature type="domain" description="GST N-terminal" evidence="6">
    <location>
        <begin position="1"/>
        <end position="67"/>
    </location>
</feature>